<gene>
    <name evidence="2" type="ORF">K466DRAFT_126719</name>
</gene>
<dbReference type="EMBL" id="ML213016">
    <property type="protein sequence ID" value="TFK77903.1"/>
    <property type="molecule type" value="Genomic_DNA"/>
</dbReference>
<keyword evidence="3" id="KW-1185">Reference proteome</keyword>
<evidence type="ECO:0000313" key="2">
    <source>
        <dbReference type="EMBL" id="TFK77903.1"/>
    </source>
</evidence>
<feature type="compositionally biased region" description="Basic residues" evidence="1">
    <location>
        <begin position="141"/>
        <end position="151"/>
    </location>
</feature>
<dbReference type="AlphaFoldDB" id="A0A5C3NWM6"/>
<protein>
    <submittedName>
        <fullName evidence="2">Uncharacterized protein</fullName>
    </submittedName>
</protein>
<evidence type="ECO:0000256" key="1">
    <source>
        <dbReference type="SAM" id="MobiDB-lite"/>
    </source>
</evidence>
<evidence type="ECO:0000313" key="3">
    <source>
        <dbReference type="Proteomes" id="UP000308197"/>
    </source>
</evidence>
<reference evidence="2 3" key="1">
    <citation type="journal article" date="2019" name="Nat. Ecol. Evol.">
        <title>Megaphylogeny resolves global patterns of mushroom evolution.</title>
        <authorList>
            <person name="Varga T."/>
            <person name="Krizsan K."/>
            <person name="Foldi C."/>
            <person name="Dima B."/>
            <person name="Sanchez-Garcia M."/>
            <person name="Sanchez-Ramirez S."/>
            <person name="Szollosi G.J."/>
            <person name="Szarkandi J.G."/>
            <person name="Papp V."/>
            <person name="Albert L."/>
            <person name="Andreopoulos W."/>
            <person name="Angelini C."/>
            <person name="Antonin V."/>
            <person name="Barry K.W."/>
            <person name="Bougher N.L."/>
            <person name="Buchanan P."/>
            <person name="Buyck B."/>
            <person name="Bense V."/>
            <person name="Catcheside P."/>
            <person name="Chovatia M."/>
            <person name="Cooper J."/>
            <person name="Damon W."/>
            <person name="Desjardin D."/>
            <person name="Finy P."/>
            <person name="Geml J."/>
            <person name="Haridas S."/>
            <person name="Hughes K."/>
            <person name="Justo A."/>
            <person name="Karasinski D."/>
            <person name="Kautmanova I."/>
            <person name="Kiss B."/>
            <person name="Kocsube S."/>
            <person name="Kotiranta H."/>
            <person name="LaButti K.M."/>
            <person name="Lechner B.E."/>
            <person name="Liimatainen K."/>
            <person name="Lipzen A."/>
            <person name="Lukacs Z."/>
            <person name="Mihaltcheva S."/>
            <person name="Morgado L.N."/>
            <person name="Niskanen T."/>
            <person name="Noordeloos M.E."/>
            <person name="Ohm R.A."/>
            <person name="Ortiz-Santana B."/>
            <person name="Ovrebo C."/>
            <person name="Racz N."/>
            <person name="Riley R."/>
            <person name="Savchenko A."/>
            <person name="Shiryaev A."/>
            <person name="Soop K."/>
            <person name="Spirin V."/>
            <person name="Szebenyi C."/>
            <person name="Tomsovsky M."/>
            <person name="Tulloss R.E."/>
            <person name="Uehling J."/>
            <person name="Grigoriev I.V."/>
            <person name="Vagvolgyi C."/>
            <person name="Papp T."/>
            <person name="Martin F.M."/>
            <person name="Miettinen O."/>
            <person name="Hibbett D.S."/>
            <person name="Nagy L.G."/>
        </authorList>
    </citation>
    <scope>NUCLEOTIDE SEQUENCE [LARGE SCALE GENOMIC DNA]</scope>
    <source>
        <strain evidence="2 3">HHB13444</strain>
    </source>
</reference>
<sequence>MFPEVPVAVRNAPPSKYMRRGRRPVWDMRVPSRVARTSAVPRCPPPHHLPLPHVFLSDCPPSLRDSRPSHPTPLSTTCGSHPDCVIRHLEDSCGFTATSGKPPSCCKHAILGHRRPRRRYGMSILPTRHPRLSDSRLNTTRGHHSNRSRWPHGREIGNDSPQTTLRAALLDLHEVMPQAGRRTL</sequence>
<dbReference type="Proteomes" id="UP000308197">
    <property type="component" value="Unassembled WGS sequence"/>
</dbReference>
<proteinExistence type="predicted"/>
<feature type="region of interest" description="Disordered" evidence="1">
    <location>
        <begin position="128"/>
        <end position="160"/>
    </location>
</feature>
<organism evidence="2 3">
    <name type="scientific">Polyporus arcularius HHB13444</name>
    <dbReference type="NCBI Taxonomy" id="1314778"/>
    <lineage>
        <taxon>Eukaryota</taxon>
        <taxon>Fungi</taxon>
        <taxon>Dikarya</taxon>
        <taxon>Basidiomycota</taxon>
        <taxon>Agaricomycotina</taxon>
        <taxon>Agaricomycetes</taxon>
        <taxon>Polyporales</taxon>
        <taxon>Polyporaceae</taxon>
        <taxon>Polyporus</taxon>
    </lineage>
</organism>
<accession>A0A5C3NWM6</accession>
<dbReference type="InParanoid" id="A0A5C3NWM6"/>
<name>A0A5C3NWM6_9APHY</name>